<dbReference type="Pfam" id="PF05592">
    <property type="entry name" value="Bac_rhamnosid"/>
    <property type="match status" value="1"/>
</dbReference>
<dbReference type="InterPro" id="IPR008902">
    <property type="entry name" value="Rhamnosid_concanavalin"/>
</dbReference>
<dbReference type="AlphaFoldDB" id="A0AAC8YGI9"/>
<dbReference type="InterPro" id="IPR013737">
    <property type="entry name" value="Bac_rhamnosid_N"/>
</dbReference>
<dbReference type="RefSeq" id="WP_062820075.1">
    <property type="nucleotide sequence ID" value="NZ_CP014352.1"/>
</dbReference>
<dbReference type="InterPro" id="IPR008928">
    <property type="entry name" value="6-hairpin_glycosidase_sf"/>
</dbReference>
<proteinExistence type="predicted"/>
<reference evidence="7 9" key="1">
    <citation type="journal article" date="2016" name="Plant Dis.">
        <title>Improved production of propionic acid using genome shuffling.</title>
        <authorList>
            <person name="Luna-Flores C.H."/>
            <person name="Palfreyman R.W."/>
            <person name="Kromer J.O."/>
            <person name="Nielsen L.K."/>
            <person name="Marcellin E."/>
        </authorList>
    </citation>
    <scope>NUCLEOTIDE SEQUENCE [LARGE SCALE GENOMIC DNA]</scope>
    <source>
        <strain evidence="7 9">F3E8</strain>
    </source>
</reference>
<evidence type="ECO:0000313" key="8">
    <source>
        <dbReference type="Proteomes" id="UP000075221"/>
    </source>
</evidence>
<evidence type="ECO:0000259" key="3">
    <source>
        <dbReference type="Pfam" id="PF05592"/>
    </source>
</evidence>
<dbReference type="Proteomes" id="UP000178666">
    <property type="component" value="Chromosome"/>
</dbReference>
<evidence type="ECO:0000313" key="6">
    <source>
        <dbReference type="EMBL" id="AMS06164.1"/>
    </source>
</evidence>
<name>A0AAC8YGI9_9ACTN</name>
<dbReference type="Pfam" id="PF08531">
    <property type="entry name" value="Bac_rhamnosid_N"/>
    <property type="match status" value="1"/>
</dbReference>
<dbReference type="GO" id="GO:0005975">
    <property type="term" value="P:carbohydrate metabolic process"/>
    <property type="evidence" value="ECO:0007669"/>
    <property type="project" value="InterPro"/>
</dbReference>
<evidence type="ECO:0000259" key="4">
    <source>
        <dbReference type="Pfam" id="PF08531"/>
    </source>
</evidence>
<protein>
    <recommendedName>
        <fullName evidence="2">alpha-L-rhamnosidase</fullName>
        <ecNumber evidence="2">3.2.1.40</ecNumber>
    </recommendedName>
</protein>
<dbReference type="SUPFAM" id="SSF48208">
    <property type="entry name" value="Six-hairpin glycosidases"/>
    <property type="match status" value="1"/>
</dbReference>
<evidence type="ECO:0000259" key="5">
    <source>
        <dbReference type="Pfam" id="PF17389"/>
    </source>
</evidence>
<sequence length="748" mass="81073">MPDNFSFQNADPEVADAVPGVLEREISPLEATGAHWIAPSRAPEGAPVLRGTVELPGRPGRAELLVAGLGLHAVRVNGTSVAQGALEPAISDPRRVVWYSRLAVTDLLGTGTNTVEVTLGAGFCAMTTPNAWRWEQAPWRGPRMLIAALLADGVTVAVSDTDWRWGEGPVRFDSMYEGQSYDARMAGAPVDSPVTVAERPGGRLAERRHEPVAPGAQIAPAWRPCARGWLGDAGRVIAGVACYDLDLAEGNRVRIRFGETLDADGELVCSNEHVYTGRFQTDEIIGVGGRVRWFPKFAYQGFRYLEVEGLEHRPGPGEIVAVPLEQQVAPASTFACDVPLFNDLVELTRRTVLNNLHHIPTDTPCYEKNGWTGDVLVSLDTLTGLFDLHRLLVKWIEDIVSTQLPDGSLSVIAPSPGWGYRDGECAPAPEWTCVLPALLVHLAEVYGDPQPARQHWGACRAYLDHELSRLHDGLASSELGDYLAPGYPLGPPPEDSRLSASCFLFRALGQGVELAAMNGDDDAARRFRGAAARLRGRINETFLDRHDGCYRTASDPPDERNGGYRQTSNLMPVAFGIVPDQDREQVVATIIDDVVARGHHLNTGHIGTSLLLNVLTDAGRADEACTVATGTDEPSWGHWLQLGATSMWERWDAGARSHDHFFLATVTDWILTRVAGVQRIGGDWSRVRVAPGLVPGVNRAASTRRTPLGDLVVEWERGGPVHLVVPQGMTCELGGENPATLGPGDHRL</sequence>
<dbReference type="InterPro" id="IPR016007">
    <property type="entry name" value="Alpha_rhamnosid"/>
</dbReference>
<evidence type="ECO:0000256" key="1">
    <source>
        <dbReference type="ARBA" id="ARBA00001445"/>
    </source>
</evidence>
<dbReference type="Gene3D" id="2.60.120.260">
    <property type="entry name" value="Galactose-binding domain-like"/>
    <property type="match status" value="2"/>
</dbReference>
<dbReference type="GO" id="GO:0030596">
    <property type="term" value="F:alpha-L-rhamnosidase activity"/>
    <property type="evidence" value="ECO:0007669"/>
    <property type="project" value="UniProtKB-EC"/>
</dbReference>
<feature type="domain" description="Alpha-L-rhamnosidase concanavalin-like" evidence="3">
    <location>
        <begin position="229"/>
        <end position="321"/>
    </location>
</feature>
<keyword evidence="9" id="KW-1185">Reference proteome</keyword>
<dbReference type="EC" id="3.2.1.40" evidence="2"/>
<organism evidence="6 8">
    <name type="scientific">Acidipropionibacterium acidipropionici</name>
    <dbReference type="NCBI Taxonomy" id="1748"/>
    <lineage>
        <taxon>Bacteria</taxon>
        <taxon>Bacillati</taxon>
        <taxon>Actinomycetota</taxon>
        <taxon>Actinomycetes</taxon>
        <taxon>Propionibacteriales</taxon>
        <taxon>Propionibacteriaceae</taxon>
        <taxon>Acidipropionibacterium</taxon>
    </lineage>
</organism>
<dbReference type="InterPro" id="IPR012341">
    <property type="entry name" value="6hp_glycosidase-like_sf"/>
</dbReference>
<comment type="catalytic activity">
    <reaction evidence="1">
        <text>Hydrolysis of terminal non-reducing alpha-L-rhamnose residues in alpha-L-rhamnosides.</text>
        <dbReference type="EC" id="3.2.1.40"/>
    </reaction>
</comment>
<accession>A0AAC8YGI9</accession>
<feature type="domain" description="Alpha-L-rhamnosidase six-hairpin glycosidase" evidence="5">
    <location>
        <begin position="331"/>
        <end position="673"/>
    </location>
</feature>
<evidence type="ECO:0000313" key="7">
    <source>
        <dbReference type="EMBL" id="AOZ47625.1"/>
    </source>
</evidence>
<dbReference type="Gene3D" id="1.50.10.10">
    <property type="match status" value="1"/>
</dbReference>
<reference evidence="6 8" key="2">
    <citation type="submission" date="2016-02" db="EMBL/GenBank/DDBJ databases">
        <title>Complete Genome Sequence of Propionibacterium acidipropionici ATCC 55737.</title>
        <authorList>
            <person name="Luna Flores C.H."/>
            <person name="Nielsen L.K."/>
            <person name="Marcellin E."/>
        </authorList>
    </citation>
    <scope>NUCLEOTIDE SEQUENCE [LARGE SCALE GENOMIC DNA]</scope>
    <source>
        <strain evidence="6 8">ATCC 55737</strain>
    </source>
</reference>
<dbReference type="EMBL" id="CP015970">
    <property type="protein sequence ID" value="AOZ47625.1"/>
    <property type="molecule type" value="Genomic_DNA"/>
</dbReference>
<dbReference type="Proteomes" id="UP000075221">
    <property type="component" value="Chromosome"/>
</dbReference>
<dbReference type="PANTHER" id="PTHR33307:SF6">
    <property type="entry name" value="ALPHA-RHAMNOSIDASE (EUROFUNG)-RELATED"/>
    <property type="match status" value="1"/>
</dbReference>
<feature type="domain" description="Bacterial alpha-L-rhamnosidase N-terminal" evidence="4">
    <location>
        <begin position="59"/>
        <end position="188"/>
    </location>
</feature>
<evidence type="ECO:0000313" key="9">
    <source>
        <dbReference type="Proteomes" id="UP000178666"/>
    </source>
</evidence>
<dbReference type="InterPro" id="IPR035396">
    <property type="entry name" value="Bac_rhamnosid6H"/>
</dbReference>
<dbReference type="PANTHER" id="PTHR33307">
    <property type="entry name" value="ALPHA-RHAMNOSIDASE (EUROFUNG)"/>
    <property type="match status" value="1"/>
</dbReference>
<evidence type="ECO:0000256" key="2">
    <source>
        <dbReference type="ARBA" id="ARBA00012652"/>
    </source>
</evidence>
<gene>
    <name evidence="7" type="ORF">A8L58_14120</name>
    <name evidence="6" type="ORF">AXH35_12670</name>
</gene>
<dbReference type="EMBL" id="CP014352">
    <property type="protein sequence ID" value="AMS06164.1"/>
    <property type="molecule type" value="Genomic_DNA"/>
</dbReference>
<dbReference type="Pfam" id="PF17389">
    <property type="entry name" value="Bac_rhamnosid6H"/>
    <property type="match status" value="1"/>
</dbReference>